<dbReference type="AlphaFoldDB" id="W2C7I5"/>
<organism evidence="1 2">
    <name type="scientific">Tannerella sp. oral taxon BU063 isolate Cell 2</name>
    <dbReference type="NCBI Taxonomy" id="1411148"/>
    <lineage>
        <taxon>Bacteria</taxon>
        <taxon>Pseudomonadati</taxon>
        <taxon>Bacteroidota</taxon>
        <taxon>Bacteroidia</taxon>
        <taxon>Bacteroidales</taxon>
        <taxon>Tannerellaceae</taxon>
        <taxon>Tannerella</taxon>
    </lineage>
</organism>
<protein>
    <submittedName>
        <fullName evidence="1">Uncharacterized protein</fullName>
    </submittedName>
</protein>
<gene>
    <name evidence="1" type="ORF">N425_04305</name>
</gene>
<accession>W2C7I5</accession>
<name>W2C7I5_9BACT</name>
<reference evidence="1 2" key="1">
    <citation type="submission" date="2013-11" db="EMBL/GenBank/DDBJ databases">
        <title>Single cell genomics of uncultured Tannerella BU063 (oral taxon 286).</title>
        <authorList>
            <person name="Beall C.J."/>
            <person name="Campbell A.G."/>
            <person name="Griffen A.L."/>
            <person name="Podar M."/>
            <person name="Leys E.J."/>
        </authorList>
    </citation>
    <scope>NUCLEOTIDE SEQUENCE [LARGE SCALE GENOMIC DNA]</scope>
    <source>
        <strain evidence="1">Cell 2</strain>
    </source>
</reference>
<proteinExistence type="predicted"/>
<dbReference type="EMBL" id="AYUF01000351">
    <property type="protein sequence ID" value="ETK02436.1"/>
    <property type="molecule type" value="Genomic_DNA"/>
</dbReference>
<evidence type="ECO:0000313" key="2">
    <source>
        <dbReference type="Proteomes" id="UP000018837"/>
    </source>
</evidence>
<dbReference type="PATRIC" id="fig|1411148.3.peg.595"/>
<evidence type="ECO:0000313" key="1">
    <source>
        <dbReference type="EMBL" id="ETK02436.1"/>
    </source>
</evidence>
<dbReference type="Proteomes" id="UP000018837">
    <property type="component" value="Unassembled WGS sequence"/>
</dbReference>
<sequence length="40" mass="4776">MFFGVDKKTKAPIRHGQMLFRSMIMNNTRQAMKKDFNGLW</sequence>
<comment type="caution">
    <text evidence="1">The sequence shown here is derived from an EMBL/GenBank/DDBJ whole genome shotgun (WGS) entry which is preliminary data.</text>
</comment>